<accession>A0ABQ7C3J4</accession>
<organism evidence="1 2">
    <name type="scientific">Brassica cretica</name>
    <name type="common">Mustard</name>
    <dbReference type="NCBI Taxonomy" id="69181"/>
    <lineage>
        <taxon>Eukaryota</taxon>
        <taxon>Viridiplantae</taxon>
        <taxon>Streptophyta</taxon>
        <taxon>Embryophyta</taxon>
        <taxon>Tracheophyta</taxon>
        <taxon>Spermatophyta</taxon>
        <taxon>Magnoliopsida</taxon>
        <taxon>eudicotyledons</taxon>
        <taxon>Gunneridae</taxon>
        <taxon>Pentapetalae</taxon>
        <taxon>rosids</taxon>
        <taxon>malvids</taxon>
        <taxon>Brassicales</taxon>
        <taxon>Brassicaceae</taxon>
        <taxon>Brassiceae</taxon>
        <taxon>Brassica</taxon>
    </lineage>
</organism>
<evidence type="ECO:0000313" key="2">
    <source>
        <dbReference type="Proteomes" id="UP000266723"/>
    </source>
</evidence>
<gene>
    <name evidence="1" type="ORF">DY000_02001329</name>
</gene>
<proteinExistence type="predicted"/>
<keyword evidence="2" id="KW-1185">Reference proteome</keyword>
<protein>
    <submittedName>
        <fullName evidence="1">Uncharacterized protein</fullName>
    </submittedName>
</protein>
<name>A0ABQ7C3J4_BRACR</name>
<evidence type="ECO:0000313" key="1">
    <source>
        <dbReference type="EMBL" id="KAF3546087.1"/>
    </source>
</evidence>
<dbReference type="EMBL" id="QGKV02000832">
    <property type="protein sequence ID" value="KAF3546087.1"/>
    <property type="molecule type" value="Genomic_DNA"/>
</dbReference>
<comment type="caution">
    <text evidence="1">The sequence shown here is derived from an EMBL/GenBank/DDBJ whole genome shotgun (WGS) entry which is preliminary data.</text>
</comment>
<dbReference type="Proteomes" id="UP000266723">
    <property type="component" value="Unassembled WGS sequence"/>
</dbReference>
<sequence length="112" mass="12816">MKTRSHFVAASPTYNVRNYILPIFGVSAASPRFRTGYSRCSFCFRHHFVATSPTYNGLNISVAWFVSQPFRQDIVVFSDDFSYVKLLSPSECNKACQEQRGSDLTRNQTKPY</sequence>
<reference evidence="1 2" key="1">
    <citation type="journal article" date="2020" name="BMC Genomics">
        <title>Intraspecific diversification of the crop wild relative Brassica cretica Lam. using demographic model selection.</title>
        <authorList>
            <person name="Kioukis A."/>
            <person name="Michalopoulou V.A."/>
            <person name="Briers L."/>
            <person name="Pirintsos S."/>
            <person name="Studholme D.J."/>
            <person name="Pavlidis P."/>
            <person name="Sarris P.F."/>
        </authorList>
    </citation>
    <scope>NUCLEOTIDE SEQUENCE [LARGE SCALE GENOMIC DNA]</scope>
    <source>
        <strain evidence="2">cv. PFS-1207/04</strain>
    </source>
</reference>